<sequence length="80" mass="8702">MLATLISTAVNVTAEAAGHEEPAPLIAPPLVIGVTMFVIFAVLMFVTVSYTNLGRRHEAVDEHADPHRQHPNKHDRGQGH</sequence>
<keyword evidence="2" id="KW-1133">Transmembrane helix</keyword>
<dbReference type="OrthoDB" id="4965501at2"/>
<accession>A0A127A0N1</accession>
<dbReference type="STRING" id="37927.SA2016_2321"/>
<name>A0A127A0N1_9MICC</name>
<keyword evidence="2" id="KW-0472">Membrane</keyword>
<feature type="region of interest" description="Disordered" evidence="1">
    <location>
        <begin position="59"/>
        <end position="80"/>
    </location>
</feature>
<evidence type="ECO:0000313" key="3">
    <source>
        <dbReference type="EMBL" id="AMM32990.1"/>
    </source>
</evidence>
<protein>
    <recommendedName>
        <fullName evidence="5">4-hydroxybenzoate polyprenyltransferase</fullName>
    </recommendedName>
</protein>
<reference evidence="3 4" key="1">
    <citation type="submission" date="2016-02" db="EMBL/GenBank/DDBJ databases">
        <title>Complete genome of Sinomonas atrocyanea KCTC 3377.</title>
        <authorList>
            <person name="Kim K.M."/>
        </authorList>
    </citation>
    <scope>NUCLEOTIDE SEQUENCE [LARGE SCALE GENOMIC DNA]</scope>
    <source>
        <strain evidence="3 4">KCTC 3377</strain>
    </source>
</reference>
<dbReference type="AlphaFoldDB" id="A0A127A0N1"/>
<keyword evidence="2" id="KW-0812">Transmembrane</keyword>
<gene>
    <name evidence="3" type="ORF">SA2016_2321</name>
</gene>
<evidence type="ECO:0000313" key="4">
    <source>
        <dbReference type="Proteomes" id="UP000070134"/>
    </source>
</evidence>
<dbReference type="EMBL" id="CP014518">
    <property type="protein sequence ID" value="AMM32990.1"/>
    <property type="molecule type" value="Genomic_DNA"/>
</dbReference>
<evidence type="ECO:0000256" key="2">
    <source>
        <dbReference type="SAM" id="Phobius"/>
    </source>
</evidence>
<organism evidence="3 4">
    <name type="scientific">Sinomonas atrocyanea</name>
    <dbReference type="NCBI Taxonomy" id="37927"/>
    <lineage>
        <taxon>Bacteria</taxon>
        <taxon>Bacillati</taxon>
        <taxon>Actinomycetota</taxon>
        <taxon>Actinomycetes</taxon>
        <taxon>Micrococcales</taxon>
        <taxon>Micrococcaceae</taxon>
        <taxon>Sinomonas</taxon>
    </lineage>
</organism>
<evidence type="ECO:0008006" key="5">
    <source>
        <dbReference type="Google" id="ProtNLM"/>
    </source>
</evidence>
<dbReference type="PATRIC" id="fig|37927.3.peg.2389"/>
<evidence type="ECO:0000256" key="1">
    <source>
        <dbReference type="SAM" id="MobiDB-lite"/>
    </source>
</evidence>
<feature type="transmembrane region" description="Helical" evidence="2">
    <location>
        <begin position="26"/>
        <end position="48"/>
    </location>
</feature>
<dbReference type="KEGG" id="satk:SA2016_2321"/>
<dbReference type="Proteomes" id="UP000070134">
    <property type="component" value="Chromosome"/>
</dbReference>
<proteinExistence type="predicted"/>
<keyword evidence="4" id="KW-1185">Reference proteome</keyword>
<dbReference type="RefSeq" id="WP_066498156.1">
    <property type="nucleotide sequence ID" value="NZ_BJMO01000020.1"/>
</dbReference>